<dbReference type="AlphaFoldDB" id="A0A150HC17"/>
<dbReference type="PROSITE" id="PS51257">
    <property type="entry name" value="PROKAR_LIPOPROTEIN"/>
    <property type="match status" value="1"/>
</dbReference>
<protein>
    <submittedName>
        <fullName evidence="2">Ribonuclease BN</fullName>
        <ecNumber evidence="2">3.1.-.-</ecNumber>
    </submittedName>
</protein>
<keyword evidence="3" id="KW-1185">Reference proteome</keyword>
<accession>A0A150HC17</accession>
<dbReference type="InterPro" id="IPR001279">
    <property type="entry name" value="Metallo-B-lactamas"/>
</dbReference>
<dbReference type="SUPFAM" id="SSF56281">
    <property type="entry name" value="Metallo-hydrolase/oxidoreductase"/>
    <property type="match status" value="1"/>
</dbReference>
<evidence type="ECO:0000259" key="1">
    <source>
        <dbReference type="SMART" id="SM00849"/>
    </source>
</evidence>
<evidence type="ECO:0000313" key="3">
    <source>
        <dbReference type="Proteomes" id="UP000243589"/>
    </source>
</evidence>
<proteinExistence type="predicted"/>
<dbReference type="GO" id="GO:0042781">
    <property type="term" value="F:3'-tRNA processing endoribonuclease activity"/>
    <property type="evidence" value="ECO:0007669"/>
    <property type="project" value="TreeGrafter"/>
</dbReference>
<dbReference type="Gene3D" id="3.60.15.10">
    <property type="entry name" value="Ribonuclease Z/Hydroxyacylglutathione hydrolase-like"/>
    <property type="match status" value="1"/>
</dbReference>
<evidence type="ECO:0000313" key="2">
    <source>
        <dbReference type="EMBL" id="KXZ59338.1"/>
    </source>
</evidence>
<name>A0A150HC17_9MICO</name>
<gene>
    <name evidence="2" type="primary">rbn</name>
    <name evidence="2" type="ORF">Bravens_00270</name>
</gene>
<dbReference type="PANTHER" id="PTHR46018:SF4">
    <property type="entry name" value="METALLO-HYDROLASE YHFI-RELATED"/>
    <property type="match status" value="1"/>
</dbReference>
<feature type="domain" description="Metallo-beta-lactamase" evidence="1">
    <location>
        <begin position="19"/>
        <end position="213"/>
    </location>
</feature>
<comment type="caution">
    <text evidence="2">The sequence shown here is derived from an EMBL/GenBank/DDBJ whole genome shotgun (WGS) entry which is preliminary data.</text>
</comment>
<dbReference type="InterPro" id="IPR036866">
    <property type="entry name" value="RibonucZ/Hydroxyglut_hydro"/>
</dbReference>
<sequence length="273" mass="29527">MMKLTAIGTSGSYPGPHAAASCYLLRIEAERTWNIVLDLGSGALGPLQRWINHTDIDAVVLSHLHPDHCLDVTGLYVMHRYDPRFLDAGGPPNRLAVYGPAGTRERLTAAHHTDPGASPVPADSTSDGLEQAFEFTDMRDGQPFTVGPVTITPHLVHHPVEAYAVRIEYNGAVLAYSGDSDACENLTTAAREADLFLCEAAFEDGRDTVRGIHLNGERAGRTAQEAGAKRLVLTHIAPWTNSDTVTAAAARRYSGTIDLAVPDRTWEIRAQQP</sequence>
<dbReference type="EMBL" id="LQQC01000004">
    <property type="protein sequence ID" value="KXZ59338.1"/>
    <property type="molecule type" value="Genomic_DNA"/>
</dbReference>
<dbReference type="EC" id="3.1.-.-" evidence="2"/>
<dbReference type="Pfam" id="PF12706">
    <property type="entry name" value="Lactamase_B_2"/>
    <property type="match status" value="1"/>
</dbReference>
<organism evidence="2 3">
    <name type="scientific">Brevibacterium ravenspurgense</name>
    <dbReference type="NCBI Taxonomy" id="479117"/>
    <lineage>
        <taxon>Bacteria</taxon>
        <taxon>Bacillati</taxon>
        <taxon>Actinomycetota</taxon>
        <taxon>Actinomycetes</taxon>
        <taxon>Micrococcales</taxon>
        <taxon>Brevibacteriaceae</taxon>
        <taxon>Brevibacterium</taxon>
    </lineage>
</organism>
<dbReference type="CDD" id="cd07716">
    <property type="entry name" value="RNaseZ_short-form-like_MBL-fold"/>
    <property type="match status" value="1"/>
</dbReference>
<dbReference type="PATRIC" id="fig|479117.4.peg.270"/>
<dbReference type="Proteomes" id="UP000243589">
    <property type="component" value="Unassembled WGS sequence"/>
</dbReference>
<dbReference type="PANTHER" id="PTHR46018">
    <property type="entry name" value="ZINC PHOSPHODIESTERASE ELAC PROTEIN 1"/>
    <property type="match status" value="1"/>
</dbReference>
<dbReference type="SMART" id="SM00849">
    <property type="entry name" value="Lactamase_B"/>
    <property type="match status" value="1"/>
</dbReference>
<reference evidence="2 3" key="1">
    <citation type="submission" date="2016-01" db="EMBL/GenBank/DDBJ databases">
        <title>Use of Whole Genome Sequencing to ascertain that Brevibacterium massiliense (Roux, Raoult 2009) is a later heterotypic synonym of Brevibacterium ravenspurgense (Mages 2008).</title>
        <authorList>
            <person name="Bernier A.-M."/>
            <person name="Burdz T."/>
            <person name="Huynh C."/>
            <person name="Pachecho A.L."/>
            <person name="Wiebe D."/>
            <person name="Bonner C."/>
            <person name="Bernard K."/>
        </authorList>
    </citation>
    <scope>NUCLEOTIDE SEQUENCE [LARGE SCALE GENOMIC DNA]</scope>
    <source>
        <strain evidence="2 3">CCUG56047</strain>
    </source>
</reference>
<dbReference type="RefSeq" id="WP_082790958.1">
    <property type="nucleotide sequence ID" value="NZ_LQQC01000004.1"/>
</dbReference>
<keyword evidence="2" id="KW-0378">Hydrolase</keyword>